<comment type="caution">
    <text evidence="2">The sequence shown here is derived from an EMBL/GenBank/DDBJ whole genome shotgun (WGS) entry which is preliminary data.</text>
</comment>
<evidence type="ECO:0000259" key="1">
    <source>
        <dbReference type="Pfam" id="PF13643"/>
    </source>
</evidence>
<dbReference type="Proteomes" id="UP000474175">
    <property type="component" value="Unassembled WGS sequence"/>
</dbReference>
<keyword evidence="3" id="KW-1185">Reference proteome</keyword>
<evidence type="ECO:0000313" key="3">
    <source>
        <dbReference type="Proteomes" id="UP000474175"/>
    </source>
</evidence>
<organism evidence="2 3">
    <name type="scientific">Spirosoma terrae</name>
    <dbReference type="NCBI Taxonomy" id="1968276"/>
    <lineage>
        <taxon>Bacteria</taxon>
        <taxon>Pseudomonadati</taxon>
        <taxon>Bacteroidota</taxon>
        <taxon>Cytophagia</taxon>
        <taxon>Cytophagales</taxon>
        <taxon>Cytophagaceae</taxon>
        <taxon>Spirosoma</taxon>
    </lineage>
</organism>
<sequence>MSDKIEYFVLCYSCDACLMPIPIQWYVYNYNGGDQITVNYPQVLLISKEPFDFDHVPDEVKKEIQEAIDCLSVNAYNGFAALCRRSIQAICTNLGAGASDKVKNQVNEMITATGLDEEWRELTIQIMLSGHDGAHPHLPEVGLDRATVLLSLVQDLTYQLYTRPGKIKEAASLRQIAINRPKAQ</sequence>
<dbReference type="Pfam" id="PF13643">
    <property type="entry name" value="DUF4145"/>
    <property type="match status" value="1"/>
</dbReference>
<dbReference type="EMBL" id="JAAFZH010000028">
    <property type="protein sequence ID" value="NDU99272.1"/>
    <property type="molecule type" value="Genomic_DNA"/>
</dbReference>
<proteinExistence type="predicted"/>
<name>A0A6L9LIP0_9BACT</name>
<dbReference type="InterPro" id="IPR025285">
    <property type="entry name" value="DUF4145"/>
</dbReference>
<dbReference type="RefSeq" id="WP_163955404.1">
    <property type="nucleotide sequence ID" value="NZ_JAAFZH010000028.1"/>
</dbReference>
<evidence type="ECO:0000313" key="2">
    <source>
        <dbReference type="EMBL" id="NDU99272.1"/>
    </source>
</evidence>
<accession>A0A6L9LIP0</accession>
<feature type="domain" description="DUF4145" evidence="1">
    <location>
        <begin position="65"/>
        <end position="152"/>
    </location>
</feature>
<gene>
    <name evidence="2" type="ORF">GK108_30620</name>
</gene>
<dbReference type="AlphaFoldDB" id="A0A6L9LIP0"/>
<protein>
    <submittedName>
        <fullName evidence="2">DUF4145 domain-containing protein</fullName>
    </submittedName>
</protein>
<reference evidence="2 3" key="1">
    <citation type="submission" date="2020-02" db="EMBL/GenBank/DDBJ databases">
        <title>Draft genome sequence of two Spirosoma agri KCTC 52727 and Spirosoma terrae KCTC 52035.</title>
        <authorList>
            <person name="Rojas J."/>
            <person name="Ambika Manirajan B."/>
            <person name="Suarez C."/>
            <person name="Ratering S."/>
            <person name="Schnell S."/>
        </authorList>
    </citation>
    <scope>NUCLEOTIDE SEQUENCE [LARGE SCALE GENOMIC DNA]</scope>
    <source>
        <strain evidence="2 3">KCTC 52035</strain>
    </source>
</reference>